<feature type="chain" id="PRO_5008705375" evidence="1">
    <location>
        <begin position="28"/>
        <end position="696"/>
    </location>
</feature>
<dbReference type="Gene3D" id="2.60.40.10">
    <property type="entry name" value="Immunoglobulins"/>
    <property type="match status" value="1"/>
</dbReference>
<evidence type="ECO:0000313" key="3">
    <source>
        <dbReference type="Proteomes" id="UP000198228"/>
    </source>
</evidence>
<reference evidence="2 3" key="1">
    <citation type="submission" date="2016-06" db="EMBL/GenBank/DDBJ databases">
        <authorList>
            <person name="Kjaerup R.B."/>
            <person name="Dalgaard T.S."/>
            <person name="Juul-Madsen H.R."/>
        </authorList>
    </citation>
    <scope>NUCLEOTIDE SEQUENCE [LARGE SCALE GENOMIC DNA]</scope>
    <source>
        <strain evidence="2 3">DSM 43821</strain>
    </source>
</reference>
<accession>A0A1C4UY28</accession>
<dbReference type="EMBL" id="LT607410">
    <property type="protein sequence ID" value="SCE76535.1"/>
    <property type="molecule type" value="Genomic_DNA"/>
</dbReference>
<evidence type="ECO:0000256" key="1">
    <source>
        <dbReference type="SAM" id="SignalP"/>
    </source>
</evidence>
<gene>
    <name evidence="2" type="ORF">GA0074696_0707</name>
</gene>
<dbReference type="Proteomes" id="UP000198228">
    <property type="component" value="Chromosome I"/>
</dbReference>
<dbReference type="GO" id="GO:0005975">
    <property type="term" value="P:carbohydrate metabolic process"/>
    <property type="evidence" value="ECO:0007669"/>
    <property type="project" value="UniProtKB-ARBA"/>
</dbReference>
<sequence length="696" mass="70981">MRNIRTILGALVAGICASTVLPAGALAAPTAPYTVLTVDVGDAYGKPVKQSGVYDGTNSTVTGRAYGTGGVSMGASGLPGGSTIAMWITPPTGTPTFTAGQTYPTVGSGDATHAGLNISSDNTACNGTYAYGSLTVRDVAYDATGAATVFAAAYEFHCSPNAGAVTGEVRWNSGLTYVGAVSSPAPLDFGRVAIGGYMENASASFVVKGTQDSVFGAARISGAHASSFEIIGNNCSGRTYWSGESCVVSIRPNALRWGDYTANLELDDNSAYGKRVVPLKFTAYDTVIGMYYPLAPQRLMDTRSGLGRPAPGPVGAGQAVELQVTGRGGVPAGGVGSVVLNVTVTGPTASSFLTLYPYGESIPTASSINFPAGWLGSNNVTVKLGAGGKVMIYNRNGSTHVVVDVVGFHAASDTVKSSLGWGGHYHPVEPARLIDTRPNPLEAGQQIQSQVDFGPASPHVKALVLNITAVNPAKAGFLTAWAGGPPVPTSSTVNYGAGKVVPNLAFVQTRPCTDCGPAYAVPDFTIYTSQRTDLVVDLVGVIDDGSLPDGLRFSPLSPTRIADTRTNFGMGGLAAGDIGTITAPPSVVTADTEVLAMNVTAIAPTKNTVLTVWPADAGMAKPGVSNLNPAAGQTVSNAVLSGIGPKDAFHVHNLTGTVDLVADVVGRFYLYSGTASTTTLAAPQPLTVRGTTSARG</sequence>
<name>A0A1C4UY28_9ACTN</name>
<dbReference type="InterPro" id="IPR013783">
    <property type="entry name" value="Ig-like_fold"/>
</dbReference>
<keyword evidence="1" id="KW-0732">Signal</keyword>
<organism evidence="2 3">
    <name type="scientific">Micromonospora purpureochromogenes</name>
    <dbReference type="NCBI Taxonomy" id="47872"/>
    <lineage>
        <taxon>Bacteria</taxon>
        <taxon>Bacillati</taxon>
        <taxon>Actinomycetota</taxon>
        <taxon>Actinomycetes</taxon>
        <taxon>Micromonosporales</taxon>
        <taxon>Micromonosporaceae</taxon>
        <taxon>Micromonospora</taxon>
    </lineage>
</organism>
<protein>
    <submittedName>
        <fullName evidence="2">Uncharacterized protein</fullName>
    </submittedName>
</protein>
<proteinExistence type="predicted"/>
<feature type="signal peptide" evidence="1">
    <location>
        <begin position="1"/>
        <end position="27"/>
    </location>
</feature>
<evidence type="ECO:0000313" key="2">
    <source>
        <dbReference type="EMBL" id="SCE76535.1"/>
    </source>
</evidence>
<dbReference type="AlphaFoldDB" id="A0A1C4UY28"/>